<dbReference type="GO" id="GO:0005654">
    <property type="term" value="C:nucleoplasm"/>
    <property type="evidence" value="ECO:0007669"/>
    <property type="project" value="TreeGrafter"/>
</dbReference>
<evidence type="ECO:0000259" key="2">
    <source>
        <dbReference type="PROSITE" id="PS51154"/>
    </source>
</evidence>
<dbReference type="Proteomes" id="UP000694422">
    <property type="component" value="Unplaced"/>
</dbReference>
<accession>A0A8C9UNV4</accession>
<dbReference type="GO" id="GO:0140291">
    <property type="term" value="P:peptidyl-glutamate ADP-deribosylation"/>
    <property type="evidence" value="ECO:0007669"/>
    <property type="project" value="TreeGrafter"/>
</dbReference>
<reference evidence="3" key="1">
    <citation type="submission" date="2025-08" db="UniProtKB">
        <authorList>
            <consortium name="Ensembl"/>
        </authorList>
    </citation>
    <scope>IDENTIFICATION</scope>
</reference>
<reference evidence="3" key="2">
    <citation type="submission" date="2025-09" db="UniProtKB">
        <authorList>
            <consortium name="Ensembl"/>
        </authorList>
    </citation>
    <scope>IDENTIFICATION</scope>
</reference>
<dbReference type="PANTHER" id="PTHR11106">
    <property type="entry name" value="GANGLIOSIDE INDUCED DIFFERENTIATION ASSOCIATED PROTEIN 2-RELATED"/>
    <property type="match status" value="1"/>
</dbReference>
<dbReference type="Gene3D" id="3.40.220.10">
    <property type="entry name" value="Leucine Aminopeptidase, subunit E, domain 1"/>
    <property type="match status" value="1"/>
</dbReference>
<dbReference type="InterPro" id="IPR002589">
    <property type="entry name" value="Macro_dom"/>
</dbReference>
<dbReference type="GO" id="GO:0006974">
    <property type="term" value="P:DNA damage response"/>
    <property type="evidence" value="ECO:0007669"/>
    <property type="project" value="TreeGrafter"/>
</dbReference>
<sequence length="359" mass="38108">MWSFAGSCDSTPHPPPPQAGRGAAPAGGRAGPGWAEPGCAGVQGPAGGARELRAGTSAAPQRSPGAGLWVFCLVWLQGCALDCPLPLLPAHPAPAAFLKGLSDKQREEHYFCRDFIRLKKIPTWKETAKGVAAKVEEPKFKKDKQLNEKISLFRGDITKLEVDAIVNAGESARTCGLGPYPCAHRVGSSGSLRIWGEKAVSCPPATQAGRGNARALVGAETPARLTLLPPADVIHTVGPIAHGEPSANQAEELRSCYLSSLDLLLEHRLRSVAFPCISTGVFGEWGLEEDGRGGAGQNLDSPVDRLIICVFLEKDENIYRQLLPHYFPVGTCPALSGLGSHCPLPSSLRLPAAQPEQDW</sequence>
<dbReference type="SMART" id="SM00506">
    <property type="entry name" value="A1pp"/>
    <property type="match status" value="1"/>
</dbReference>
<keyword evidence="4" id="KW-1185">Reference proteome</keyword>
<evidence type="ECO:0000313" key="4">
    <source>
        <dbReference type="Proteomes" id="UP000694422"/>
    </source>
</evidence>
<dbReference type="GO" id="GO:0042278">
    <property type="term" value="P:purine nucleoside metabolic process"/>
    <property type="evidence" value="ECO:0007669"/>
    <property type="project" value="TreeGrafter"/>
</dbReference>
<evidence type="ECO:0000313" key="3">
    <source>
        <dbReference type="Ensembl" id="ENSSDAP00000009998.1"/>
    </source>
</evidence>
<dbReference type="AlphaFoldDB" id="A0A8C9UNV4"/>
<dbReference type="GO" id="GO:0140293">
    <property type="term" value="F:ADP-ribosylglutamate hydrolase activity"/>
    <property type="evidence" value="ECO:0007669"/>
    <property type="project" value="TreeGrafter"/>
</dbReference>
<protein>
    <recommendedName>
        <fullName evidence="2">Macro domain-containing protein</fullName>
    </recommendedName>
</protein>
<feature type="region of interest" description="Disordered" evidence="1">
    <location>
        <begin position="1"/>
        <end position="42"/>
    </location>
</feature>
<dbReference type="InterPro" id="IPR043472">
    <property type="entry name" value="Macro_dom-like"/>
</dbReference>
<dbReference type="PANTHER" id="PTHR11106:SF93">
    <property type="entry name" value="ADP-RIBOSE GLYCOHYDROLASE MACROD1"/>
    <property type="match status" value="1"/>
</dbReference>
<dbReference type="Pfam" id="PF01661">
    <property type="entry name" value="Macro"/>
    <property type="match status" value="1"/>
</dbReference>
<dbReference type="PROSITE" id="PS51154">
    <property type="entry name" value="MACRO"/>
    <property type="match status" value="1"/>
</dbReference>
<name>A0A8C9UNV4_SPEDA</name>
<proteinExistence type="predicted"/>
<evidence type="ECO:0000256" key="1">
    <source>
        <dbReference type="SAM" id="MobiDB-lite"/>
    </source>
</evidence>
<feature type="domain" description="Macro" evidence="2">
    <location>
        <begin position="137"/>
        <end position="327"/>
    </location>
</feature>
<organism evidence="3 4">
    <name type="scientific">Spermophilus dauricus</name>
    <name type="common">Daurian ground squirrel</name>
    <dbReference type="NCBI Taxonomy" id="99837"/>
    <lineage>
        <taxon>Eukaryota</taxon>
        <taxon>Metazoa</taxon>
        <taxon>Chordata</taxon>
        <taxon>Craniata</taxon>
        <taxon>Vertebrata</taxon>
        <taxon>Euteleostomi</taxon>
        <taxon>Mammalia</taxon>
        <taxon>Eutheria</taxon>
        <taxon>Euarchontoglires</taxon>
        <taxon>Glires</taxon>
        <taxon>Rodentia</taxon>
        <taxon>Sciuromorpha</taxon>
        <taxon>Sciuridae</taxon>
        <taxon>Xerinae</taxon>
        <taxon>Marmotini</taxon>
        <taxon>Spermophilus</taxon>
    </lineage>
</organism>
<dbReference type="Ensembl" id="ENSSDAT00000011361.1">
    <property type="protein sequence ID" value="ENSSDAP00000009998.1"/>
    <property type="gene ID" value="ENSSDAG00000009116.1"/>
</dbReference>
<feature type="compositionally biased region" description="Low complexity" evidence="1">
    <location>
        <begin position="19"/>
        <end position="38"/>
    </location>
</feature>
<dbReference type="SUPFAM" id="SSF52949">
    <property type="entry name" value="Macro domain-like"/>
    <property type="match status" value="1"/>
</dbReference>